<accession>A0A645HPW0</accession>
<comment type="caution">
    <text evidence="1">The sequence shown here is derived from an EMBL/GenBank/DDBJ whole genome shotgun (WGS) entry which is preliminary data.</text>
</comment>
<protein>
    <submittedName>
        <fullName evidence="1">Uncharacterized protein</fullName>
    </submittedName>
</protein>
<reference evidence="1" key="1">
    <citation type="submission" date="2019-08" db="EMBL/GenBank/DDBJ databases">
        <authorList>
            <person name="Kucharzyk K."/>
            <person name="Murdoch R.W."/>
            <person name="Higgins S."/>
            <person name="Loffler F."/>
        </authorList>
    </citation>
    <scope>NUCLEOTIDE SEQUENCE</scope>
</reference>
<dbReference type="AlphaFoldDB" id="A0A645HPW0"/>
<sequence>MCKQRITAVNDVSYRIHLMLAERDFRVDTDKIQMAAVILTDTVRIEFIIIQTAELFTAVRIIPYPILKSSFNQFLFALCNGCFFFVQNRCALSVFIFHIVKDTDIT</sequence>
<name>A0A645HPW0_9ZZZZ</name>
<organism evidence="1">
    <name type="scientific">bioreactor metagenome</name>
    <dbReference type="NCBI Taxonomy" id="1076179"/>
    <lineage>
        <taxon>unclassified sequences</taxon>
        <taxon>metagenomes</taxon>
        <taxon>ecological metagenomes</taxon>
    </lineage>
</organism>
<gene>
    <name evidence="1" type="ORF">SDC9_188636</name>
</gene>
<dbReference type="EMBL" id="VSSQ01097925">
    <property type="protein sequence ID" value="MPN41095.1"/>
    <property type="molecule type" value="Genomic_DNA"/>
</dbReference>
<proteinExistence type="predicted"/>
<evidence type="ECO:0000313" key="1">
    <source>
        <dbReference type="EMBL" id="MPN41095.1"/>
    </source>
</evidence>